<protein>
    <submittedName>
        <fullName evidence="3">G-protein coupled receptors family 1 profile domain-containing protein</fullName>
    </submittedName>
</protein>
<keyword evidence="2" id="KW-1185">Reference proteome</keyword>
<dbReference type="PANTHER" id="PTHR23021">
    <property type="entry name" value="SERPENTINE RECEPTOR, CLASS T"/>
    <property type="match status" value="1"/>
</dbReference>
<accession>A0A914WNF9</accession>
<dbReference type="PANTHER" id="PTHR23021:SF82">
    <property type="entry name" value="G PROTEIN-COUPLED RECEPTOR"/>
    <property type="match status" value="1"/>
</dbReference>
<dbReference type="Pfam" id="PF10321">
    <property type="entry name" value="7TM_GPCR_Srt"/>
    <property type="match status" value="1"/>
</dbReference>
<dbReference type="Gene3D" id="1.20.1070.10">
    <property type="entry name" value="Rhodopsin 7-helix transmembrane proteins"/>
    <property type="match status" value="1"/>
</dbReference>
<reference evidence="3" key="1">
    <citation type="submission" date="2022-11" db="UniProtKB">
        <authorList>
            <consortium name="WormBaseParasite"/>
        </authorList>
    </citation>
    <scope>IDENTIFICATION</scope>
</reference>
<dbReference type="SUPFAM" id="SSF81321">
    <property type="entry name" value="Family A G protein-coupled receptor-like"/>
    <property type="match status" value="1"/>
</dbReference>
<dbReference type="WBParaSite" id="PSAMB.scaffold4714size13773.g24983.t1">
    <property type="protein sequence ID" value="PSAMB.scaffold4714size13773.g24983.t1"/>
    <property type="gene ID" value="PSAMB.scaffold4714size13773.g24983"/>
</dbReference>
<proteinExistence type="predicted"/>
<feature type="transmembrane region" description="Helical" evidence="1">
    <location>
        <begin position="218"/>
        <end position="236"/>
    </location>
</feature>
<keyword evidence="1" id="KW-1133">Transmembrane helix</keyword>
<keyword evidence="1" id="KW-0472">Membrane</keyword>
<organism evidence="2 3">
    <name type="scientific">Plectus sambesii</name>
    <dbReference type="NCBI Taxonomy" id="2011161"/>
    <lineage>
        <taxon>Eukaryota</taxon>
        <taxon>Metazoa</taxon>
        <taxon>Ecdysozoa</taxon>
        <taxon>Nematoda</taxon>
        <taxon>Chromadorea</taxon>
        <taxon>Plectida</taxon>
        <taxon>Plectina</taxon>
        <taxon>Plectoidea</taxon>
        <taxon>Plectidae</taxon>
        <taxon>Plectus</taxon>
    </lineage>
</organism>
<sequence length="319" mass="36761">MPSETDSIIVGLFFAIGAIIVILAYIPCLIVIYRDKELLAQSCYMMMFVLGFVEIAACLLHLYVGIGTMTGFFYHLPLKWNKLSGALMEFFGWHYYNTSCTVLSFNRCLHICAPNIGNVLFSRKATVCWIVGCFLYAGLWFILLTSPYGEFTYDPNIFTWEFSGEYNQTVKIIDYAQNWVNFTPTCICYAITLGAVVYKRAKYAAADSEPMSSREKRLFIQLAIACLYPVIFDQYWHYLNNLLHTKLGLRQDFAFAWAEFMWITVAGLNPFLYLTLNQTIREKVWSLRFQLCPKSKVTPLISVRNSTIHVHETLVRPEV</sequence>
<name>A0A914WNF9_9BILA</name>
<dbReference type="Proteomes" id="UP000887566">
    <property type="component" value="Unplaced"/>
</dbReference>
<evidence type="ECO:0000313" key="2">
    <source>
        <dbReference type="Proteomes" id="UP000887566"/>
    </source>
</evidence>
<feature type="transmembrane region" description="Helical" evidence="1">
    <location>
        <begin position="12"/>
        <end position="33"/>
    </location>
</feature>
<evidence type="ECO:0000313" key="3">
    <source>
        <dbReference type="WBParaSite" id="PSAMB.scaffold4714size13773.g24983.t1"/>
    </source>
</evidence>
<feature type="transmembrane region" description="Helical" evidence="1">
    <location>
        <begin position="125"/>
        <end position="143"/>
    </location>
</feature>
<feature type="transmembrane region" description="Helical" evidence="1">
    <location>
        <begin position="45"/>
        <end position="74"/>
    </location>
</feature>
<keyword evidence="1" id="KW-0812">Transmembrane</keyword>
<feature type="transmembrane region" description="Helical" evidence="1">
    <location>
        <begin position="94"/>
        <end position="113"/>
    </location>
</feature>
<dbReference type="InterPro" id="IPR019425">
    <property type="entry name" value="7TM_GPCR_serpentine_rcpt_Srt"/>
</dbReference>
<dbReference type="AlphaFoldDB" id="A0A914WNF9"/>
<feature type="transmembrane region" description="Helical" evidence="1">
    <location>
        <begin position="179"/>
        <end position="198"/>
    </location>
</feature>
<evidence type="ECO:0000256" key="1">
    <source>
        <dbReference type="SAM" id="Phobius"/>
    </source>
</evidence>
<feature type="transmembrane region" description="Helical" evidence="1">
    <location>
        <begin position="256"/>
        <end position="276"/>
    </location>
</feature>